<organism evidence="5 6">
    <name type="scientific">Capsulimonas corticalis</name>
    <dbReference type="NCBI Taxonomy" id="2219043"/>
    <lineage>
        <taxon>Bacteria</taxon>
        <taxon>Bacillati</taxon>
        <taxon>Armatimonadota</taxon>
        <taxon>Armatimonadia</taxon>
        <taxon>Capsulimonadales</taxon>
        <taxon>Capsulimonadaceae</taxon>
        <taxon>Capsulimonas</taxon>
    </lineage>
</organism>
<dbReference type="Gene3D" id="3.40.190.10">
    <property type="entry name" value="Periplasmic binding protein-like II"/>
    <property type="match status" value="2"/>
</dbReference>
<dbReference type="KEGG" id="ccot:CCAX7_62540"/>
<evidence type="ECO:0000256" key="4">
    <source>
        <dbReference type="ARBA" id="ARBA00023163"/>
    </source>
</evidence>
<keyword evidence="2" id="KW-0805">Transcription regulation</keyword>
<gene>
    <name evidence="5" type="ORF">CCAX7_62540</name>
</gene>
<dbReference type="EMBL" id="AP025739">
    <property type="protein sequence ID" value="BDI34203.1"/>
    <property type="molecule type" value="Genomic_DNA"/>
</dbReference>
<keyword evidence="4" id="KW-0804">Transcription</keyword>
<dbReference type="Pfam" id="PF03466">
    <property type="entry name" value="LysR_substrate"/>
    <property type="match status" value="1"/>
</dbReference>
<dbReference type="Pfam" id="PF00126">
    <property type="entry name" value="HTH_1"/>
    <property type="match status" value="1"/>
</dbReference>
<keyword evidence="6" id="KW-1185">Reference proteome</keyword>
<evidence type="ECO:0000313" key="6">
    <source>
        <dbReference type="Proteomes" id="UP000287394"/>
    </source>
</evidence>
<dbReference type="GO" id="GO:0032993">
    <property type="term" value="C:protein-DNA complex"/>
    <property type="evidence" value="ECO:0007669"/>
    <property type="project" value="TreeGrafter"/>
</dbReference>
<evidence type="ECO:0000256" key="3">
    <source>
        <dbReference type="ARBA" id="ARBA00023125"/>
    </source>
</evidence>
<accession>A0A402CWM7</accession>
<comment type="similarity">
    <text evidence="1">Belongs to the LysR transcriptional regulatory family.</text>
</comment>
<proteinExistence type="inferred from homology"/>
<dbReference type="GO" id="GO:0003700">
    <property type="term" value="F:DNA-binding transcription factor activity"/>
    <property type="evidence" value="ECO:0007669"/>
    <property type="project" value="InterPro"/>
</dbReference>
<dbReference type="PRINTS" id="PR00039">
    <property type="entry name" value="HTHLYSR"/>
</dbReference>
<dbReference type="InterPro" id="IPR005119">
    <property type="entry name" value="LysR_subst-bd"/>
</dbReference>
<name>A0A402CWM7_9BACT</name>
<dbReference type="GO" id="GO:0003677">
    <property type="term" value="F:DNA binding"/>
    <property type="evidence" value="ECO:0007669"/>
    <property type="project" value="UniProtKB-KW"/>
</dbReference>
<dbReference type="InterPro" id="IPR036388">
    <property type="entry name" value="WH-like_DNA-bd_sf"/>
</dbReference>
<protein>
    <submittedName>
        <fullName evidence="5">LysR family transcriptional regulator</fullName>
    </submittedName>
</protein>
<dbReference type="OrthoDB" id="9803735at2"/>
<dbReference type="FunFam" id="1.10.10.10:FF:000001">
    <property type="entry name" value="LysR family transcriptional regulator"/>
    <property type="match status" value="1"/>
</dbReference>
<evidence type="ECO:0000256" key="1">
    <source>
        <dbReference type="ARBA" id="ARBA00009437"/>
    </source>
</evidence>
<evidence type="ECO:0000256" key="2">
    <source>
        <dbReference type="ARBA" id="ARBA00023015"/>
    </source>
</evidence>
<dbReference type="InterPro" id="IPR000847">
    <property type="entry name" value="LysR_HTH_N"/>
</dbReference>
<dbReference type="SUPFAM" id="SSF46785">
    <property type="entry name" value="Winged helix' DNA-binding domain"/>
    <property type="match status" value="1"/>
</dbReference>
<dbReference type="RefSeq" id="WP_119321743.1">
    <property type="nucleotide sequence ID" value="NZ_AP025739.1"/>
</dbReference>
<keyword evidence="3" id="KW-0238">DNA-binding</keyword>
<dbReference type="Proteomes" id="UP000287394">
    <property type="component" value="Chromosome"/>
</dbReference>
<evidence type="ECO:0000313" key="5">
    <source>
        <dbReference type="EMBL" id="BDI34203.1"/>
    </source>
</evidence>
<dbReference type="SUPFAM" id="SSF53850">
    <property type="entry name" value="Periplasmic binding protein-like II"/>
    <property type="match status" value="1"/>
</dbReference>
<dbReference type="Gene3D" id="1.10.10.10">
    <property type="entry name" value="Winged helix-like DNA-binding domain superfamily/Winged helix DNA-binding domain"/>
    <property type="match status" value="1"/>
</dbReference>
<dbReference type="PANTHER" id="PTHR30346:SF0">
    <property type="entry name" value="HCA OPERON TRANSCRIPTIONAL ACTIVATOR HCAR"/>
    <property type="match status" value="1"/>
</dbReference>
<dbReference type="PROSITE" id="PS50931">
    <property type="entry name" value="HTH_LYSR"/>
    <property type="match status" value="1"/>
</dbReference>
<sequence length="307" mass="33129">MELRHLRYFVAVADELHFGRAAEQLFISQPPLTRQIQQLEQEMGVVLLTRTKRSVRLTEAGAAFLERARQILLLADEAVTVAQRIAAGQAGALGIGFVGSATYTLLPEILRSFRAQYPGIELLLHEMSSGEQIQALQDGRIDLGFVRPSTPQRSLAGEVILREPLMAALPDSHSLAASPEVSFDDLRGDPFILFPRLPRPSYADHILALCAQAGFTPTIIQETLEIQTALGLVAGNLGVAIVPASVSRLPWPGVVYKPLPPPAPTTEMAVAYRDGPLSPALANFLEIVHAVARELSATGSYTALSVS</sequence>
<reference evidence="5 6" key="1">
    <citation type="journal article" date="2019" name="Int. J. Syst. Evol. Microbiol.">
        <title>Capsulimonas corticalis gen. nov., sp. nov., an aerobic capsulated bacterium, of a novel bacterial order, Capsulimonadales ord. nov., of the class Armatimonadia of the phylum Armatimonadetes.</title>
        <authorList>
            <person name="Li J."/>
            <person name="Kudo C."/>
            <person name="Tonouchi A."/>
        </authorList>
    </citation>
    <scope>NUCLEOTIDE SEQUENCE [LARGE SCALE GENOMIC DNA]</scope>
    <source>
        <strain evidence="5 6">AX-7</strain>
    </source>
</reference>
<dbReference type="AlphaFoldDB" id="A0A402CWM7"/>
<dbReference type="InterPro" id="IPR036390">
    <property type="entry name" value="WH_DNA-bd_sf"/>
</dbReference>
<dbReference type="CDD" id="cd08414">
    <property type="entry name" value="PBP2_LTTR_aromatics_like"/>
    <property type="match status" value="1"/>
</dbReference>
<dbReference type="FunCoup" id="A0A402CWM7">
    <property type="interactions" value="78"/>
</dbReference>
<dbReference type="PANTHER" id="PTHR30346">
    <property type="entry name" value="TRANSCRIPTIONAL DUAL REGULATOR HCAR-RELATED"/>
    <property type="match status" value="1"/>
</dbReference>